<sequence length="93" mass="9650">MIVDCGDCRVRDISCADCVVTVLLGAPGFPASGGVQVGSRPPRIALDQEELGAMDILAEGGLVPRLRLVTDGDEASDGGSLSPRDTRADRRAI</sequence>
<accession>A0ABZ2PN49</accession>
<evidence type="ECO:0000256" key="1">
    <source>
        <dbReference type="SAM" id="MobiDB-lite"/>
    </source>
</evidence>
<evidence type="ECO:0000313" key="2">
    <source>
        <dbReference type="EMBL" id="WXG70287.1"/>
    </source>
</evidence>
<evidence type="ECO:0000313" key="3">
    <source>
        <dbReference type="Proteomes" id="UP001432000"/>
    </source>
</evidence>
<feature type="region of interest" description="Disordered" evidence="1">
    <location>
        <begin position="71"/>
        <end position="93"/>
    </location>
</feature>
<proteinExistence type="predicted"/>
<name>A0ABZ2PN49_9NOCA</name>
<organism evidence="2 3">
    <name type="scientific">Rhodococcus sovatensis</name>
    <dbReference type="NCBI Taxonomy" id="1805840"/>
    <lineage>
        <taxon>Bacteria</taxon>
        <taxon>Bacillati</taxon>
        <taxon>Actinomycetota</taxon>
        <taxon>Actinomycetes</taxon>
        <taxon>Mycobacteriales</taxon>
        <taxon>Nocardiaceae</taxon>
        <taxon>Rhodococcus</taxon>
    </lineage>
</organism>
<reference evidence="2 3" key="1">
    <citation type="submission" date="2024-03" db="EMBL/GenBank/DDBJ databases">
        <title>Natural products discovery in diverse microorganisms through a two-stage MS feature dereplication strategy.</title>
        <authorList>
            <person name="Zhang R."/>
        </authorList>
    </citation>
    <scope>NUCLEOTIDE SEQUENCE [LARGE SCALE GENOMIC DNA]</scope>
    <source>
        <strain evidence="2 3">18930</strain>
    </source>
</reference>
<dbReference type="Proteomes" id="UP001432000">
    <property type="component" value="Chromosome"/>
</dbReference>
<dbReference type="RefSeq" id="WP_338891595.1">
    <property type="nucleotide sequence ID" value="NZ_CP147846.1"/>
</dbReference>
<protein>
    <submittedName>
        <fullName evidence="2">Uncharacterized protein</fullName>
    </submittedName>
</protein>
<gene>
    <name evidence="2" type="ORF">WDS16_07170</name>
</gene>
<dbReference type="EMBL" id="CP147846">
    <property type="protein sequence ID" value="WXG70287.1"/>
    <property type="molecule type" value="Genomic_DNA"/>
</dbReference>
<feature type="compositionally biased region" description="Basic and acidic residues" evidence="1">
    <location>
        <begin position="84"/>
        <end position="93"/>
    </location>
</feature>
<keyword evidence="3" id="KW-1185">Reference proteome</keyword>